<dbReference type="GO" id="GO:0006952">
    <property type="term" value="P:defense response"/>
    <property type="evidence" value="ECO:0007669"/>
    <property type="project" value="UniProtKB-KW"/>
</dbReference>
<feature type="transmembrane region" description="Helical" evidence="9">
    <location>
        <begin position="114"/>
        <end position="132"/>
    </location>
</feature>
<evidence type="ECO:0000256" key="5">
    <source>
        <dbReference type="ARBA" id="ARBA00022989"/>
    </source>
</evidence>
<keyword evidence="5 9" id="KW-1133">Transmembrane helix</keyword>
<feature type="region of interest" description="Disordered" evidence="8">
    <location>
        <begin position="469"/>
        <end position="492"/>
    </location>
</feature>
<feature type="region of interest" description="Disordered" evidence="8">
    <location>
        <begin position="1353"/>
        <end position="1405"/>
    </location>
</feature>
<feature type="transmembrane region" description="Helical" evidence="9">
    <location>
        <begin position="400"/>
        <end position="425"/>
    </location>
</feature>
<feature type="transmembrane region" description="Helical" evidence="9">
    <location>
        <begin position="816"/>
        <end position="835"/>
    </location>
</feature>
<evidence type="ECO:0000256" key="2">
    <source>
        <dbReference type="ARBA" id="ARBA00006574"/>
    </source>
</evidence>
<feature type="compositionally biased region" description="Low complexity" evidence="8">
    <location>
        <begin position="1389"/>
        <end position="1405"/>
    </location>
</feature>
<comment type="similarity">
    <text evidence="2">Belongs to the MLO family.</text>
</comment>
<dbReference type="InterPro" id="IPR004326">
    <property type="entry name" value="Mlo"/>
</dbReference>
<name>A0ABD3MKN1_9STRA</name>
<feature type="transmembrane region" description="Helical" evidence="9">
    <location>
        <begin position="75"/>
        <end position="94"/>
    </location>
</feature>
<dbReference type="PANTHER" id="PTHR31942">
    <property type="entry name" value="MLO-LIKE PROTEIN 1"/>
    <property type="match status" value="1"/>
</dbReference>
<comment type="subcellular location">
    <subcellularLocation>
        <location evidence="1">Membrane</location>
        <topology evidence="1">Multi-pass membrane protein</topology>
    </subcellularLocation>
</comment>
<dbReference type="EMBL" id="JALLBG020000108">
    <property type="protein sequence ID" value="KAL3764308.1"/>
    <property type="molecule type" value="Genomic_DNA"/>
</dbReference>
<feature type="compositionally biased region" description="Low complexity" evidence="8">
    <location>
        <begin position="680"/>
        <end position="692"/>
    </location>
</feature>
<feature type="transmembrane region" description="Helical" evidence="9">
    <location>
        <begin position="247"/>
        <end position="273"/>
    </location>
</feature>
<accession>A0ABD3MKN1</accession>
<feature type="transmembrane region" description="Helical" evidence="9">
    <location>
        <begin position="285"/>
        <end position="310"/>
    </location>
</feature>
<evidence type="ECO:0000313" key="10">
    <source>
        <dbReference type="EMBL" id="KAL3764308.1"/>
    </source>
</evidence>
<comment type="caution">
    <text evidence="10">The sequence shown here is derived from an EMBL/GenBank/DDBJ whole genome shotgun (WGS) entry which is preliminary data.</text>
</comment>
<evidence type="ECO:0000256" key="6">
    <source>
        <dbReference type="ARBA" id="ARBA00023136"/>
    </source>
</evidence>
<feature type="compositionally biased region" description="Basic and acidic residues" evidence="8">
    <location>
        <begin position="469"/>
        <end position="478"/>
    </location>
</feature>
<feature type="transmembrane region" description="Helical" evidence="9">
    <location>
        <begin position="855"/>
        <end position="879"/>
    </location>
</feature>
<protein>
    <submittedName>
        <fullName evidence="10">Uncharacterized protein</fullName>
    </submittedName>
</protein>
<gene>
    <name evidence="10" type="ORF">ACHAWU_004120</name>
</gene>
<evidence type="ECO:0000256" key="3">
    <source>
        <dbReference type="ARBA" id="ARBA00022692"/>
    </source>
</evidence>
<dbReference type="GO" id="GO:0016020">
    <property type="term" value="C:membrane"/>
    <property type="evidence" value="ECO:0007669"/>
    <property type="project" value="UniProtKB-SubCell"/>
</dbReference>
<feature type="transmembrane region" description="Helical" evidence="9">
    <location>
        <begin position="36"/>
        <end position="55"/>
    </location>
</feature>
<proteinExistence type="inferred from homology"/>
<keyword evidence="11" id="KW-1185">Reference proteome</keyword>
<keyword evidence="3 9" id="KW-0812">Transmembrane</keyword>
<keyword evidence="7" id="KW-0568">Pathogenesis-related protein</keyword>
<evidence type="ECO:0000256" key="7">
    <source>
        <dbReference type="ARBA" id="ARBA00023265"/>
    </source>
</evidence>
<feature type="transmembrane region" description="Helical" evidence="9">
    <location>
        <begin position="886"/>
        <end position="909"/>
    </location>
</feature>
<evidence type="ECO:0000256" key="4">
    <source>
        <dbReference type="ARBA" id="ARBA00022821"/>
    </source>
</evidence>
<evidence type="ECO:0000313" key="11">
    <source>
        <dbReference type="Proteomes" id="UP001530293"/>
    </source>
</evidence>
<sequence>MADFDYAKYSSFSVFHRLLGPAAAAAGEGEPAPVDYAVVGVIVITLGLILVIEVLRQQLDAATSGHSFSKVVVELMYRELTTLGVVEFWIYLLHKYWQGFNYNLEAMFVDVHFMLFYTAVFNAIQCGLVRLITSHRTKHAWMETEDIDIGHYVAIRKEFDRVESTIKQTCHFLPKEDVSPSRSTFRFLNEATNDLAFKLRYPHLHRKRKRLLTPIRFHELRAHFIDSNNLPQKFRVSLYLKRCLTSVLVDLVHISPAAWIMLMATANLLYFIMGMILNNTMDVDYVELCLVSVVVGFMIAFIIVAFVLYFQMRSIFSKILHMKLTIFDADLSIDKTFRFTALDSFRTQTINQKKLFWGSNPRIIIVVIQYMQFGYALGLSIIFTFHKQFNSSYSVVDPEYIILGLVLSYLVFLYLVSTILPWYTLCTSLGQLVKTDRLHETVAKLKLSEEIRMKESLEEERKVEAEIARRRHEADAENAKASANTALSEDEKGTNGLLGGFLHRNNDGLDESVRPKRSRRMRSISDNVALLRSLTKNFSDHSLSISEKPVHLSEDFNTMKQDGMNQLSNNMFPPSQQSVELGQMHSPESPGLRRMNTMAVFEHPTWFPDAPAERPDKIERRRRMKCQSEGVATMRMSHRNDVGSMLFHDSAIRRGPEKLAALAELTKMSAEDLPEIPKFSKSVNPNKSSSESKSSEEAQRNNVGAVRNTGLVATIKAATHGIDSLLIPSKTSSDEAKAYVPLRQGVTFSEHDTEMKGGGSINLTIIDDDDDDSDIDDVPEAAAPVAVTVARLGRLKTIVQSSNLAAFFESMQYRSVSLIFGPMQCFFYIARVEIFNIRANIIFDQTSMWRNYQEVFFWLEIATYCIMITEMITVFLVFLSRRDGSCFACTAAVFGFLINVMCLFLLLIAEAKRCCDDNNINTNIFTRILGPSSSTEYDVPVAEYVNCCPHFGTRTYGGLGKIEPYTSLIVLAPMRFIVASFIVKFFGNGTSQADKALQNAEPFDQDHEVDPTIIVRELWMTAIGVHSDVAQKYGLFSGELLQCMLGIYDDEKHADSAELEISARDADCTGINNIVSELEKIHRDTTPIDTSSSSHAGALASPMISRQQSGNFDWWSDDFAYPKARLIRRMRRCERRLLPLLDEWMVVDVVLTSHELVLFEVLDDMEQTGVSREPATSILNNGGKGSYLCDVAKGRKIVSQFNLDEINCVDIERRVAISGENKYESEDIEGNHNYNLQEYWQRGGHTTIADYDANAMTKRWDHVDEDRLKIQFKHNHNALLLRFIVDLKEMEDKRKFPQDNSALMNTVGTQTKVWCRTIARLRGATNLRQSLPHFGNDVTEEIEDFIKVRQRNSERDNNLNASATNFRRSANRRRSLNQQRDHGNGESPRTNNNILRSIRRNSMNN</sequence>
<feature type="compositionally biased region" description="Polar residues" evidence="8">
    <location>
        <begin position="1358"/>
        <end position="1368"/>
    </location>
</feature>
<feature type="region of interest" description="Disordered" evidence="8">
    <location>
        <begin position="676"/>
        <end position="703"/>
    </location>
</feature>
<dbReference type="Proteomes" id="UP001530293">
    <property type="component" value="Unassembled WGS sequence"/>
</dbReference>
<keyword evidence="4" id="KW-0611">Plant defense</keyword>
<evidence type="ECO:0000256" key="1">
    <source>
        <dbReference type="ARBA" id="ARBA00004141"/>
    </source>
</evidence>
<organism evidence="10 11">
    <name type="scientific">Discostella pseudostelligera</name>
    <dbReference type="NCBI Taxonomy" id="259834"/>
    <lineage>
        <taxon>Eukaryota</taxon>
        <taxon>Sar</taxon>
        <taxon>Stramenopiles</taxon>
        <taxon>Ochrophyta</taxon>
        <taxon>Bacillariophyta</taxon>
        <taxon>Coscinodiscophyceae</taxon>
        <taxon>Thalassiosirophycidae</taxon>
        <taxon>Stephanodiscales</taxon>
        <taxon>Stephanodiscaceae</taxon>
        <taxon>Discostella</taxon>
    </lineage>
</organism>
<evidence type="ECO:0000256" key="8">
    <source>
        <dbReference type="SAM" id="MobiDB-lite"/>
    </source>
</evidence>
<keyword evidence="6 9" id="KW-0472">Membrane</keyword>
<dbReference type="PANTHER" id="PTHR31942:SF127">
    <property type="entry name" value="ION TRANSPORT DOMAIN-CONTAINING PROTEIN"/>
    <property type="match status" value="1"/>
</dbReference>
<evidence type="ECO:0000256" key="9">
    <source>
        <dbReference type="SAM" id="Phobius"/>
    </source>
</evidence>
<feature type="transmembrane region" description="Helical" evidence="9">
    <location>
        <begin position="363"/>
        <end position="385"/>
    </location>
</feature>
<reference evidence="10 11" key="1">
    <citation type="submission" date="2024-10" db="EMBL/GenBank/DDBJ databases">
        <title>Updated reference genomes for cyclostephanoid diatoms.</title>
        <authorList>
            <person name="Roberts W.R."/>
            <person name="Alverson A.J."/>
        </authorList>
    </citation>
    <scope>NUCLEOTIDE SEQUENCE [LARGE SCALE GENOMIC DNA]</scope>
    <source>
        <strain evidence="10 11">AJA232-27</strain>
    </source>
</reference>